<feature type="region of interest" description="Disordered" evidence="1">
    <location>
        <begin position="163"/>
        <end position="228"/>
    </location>
</feature>
<gene>
    <name evidence="3" type="ORF">O0R46_03700</name>
</gene>
<feature type="signal peptide" evidence="2">
    <location>
        <begin position="1"/>
        <end position="21"/>
    </location>
</feature>
<name>A0ABY7JQY4_9FIRM</name>
<feature type="compositionally biased region" description="Basic and acidic residues" evidence="1">
    <location>
        <begin position="163"/>
        <end position="186"/>
    </location>
</feature>
<dbReference type="RefSeq" id="WP_269312233.1">
    <property type="nucleotide sequence ID" value="NZ_CP114052.1"/>
</dbReference>
<keyword evidence="4" id="KW-1185">Reference proteome</keyword>
<evidence type="ECO:0000256" key="2">
    <source>
        <dbReference type="SAM" id="SignalP"/>
    </source>
</evidence>
<dbReference type="EMBL" id="CP114052">
    <property type="protein sequence ID" value="WAW15559.1"/>
    <property type="molecule type" value="Genomic_DNA"/>
</dbReference>
<protein>
    <recommendedName>
        <fullName evidence="5">Lipoprotein</fullName>
    </recommendedName>
</protein>
<feature type="region of interest" description="Disordered" evidence="1">
    <location>
        <begin position="249"/>
        <end position="269"/>
    </location>
</feature>
<keyword evidence="2" id="KW-0732">Signal</keyword>
<organism evidence="3 4">
    <name type="scientific">Peptostreptococcus equinus</name>
    <dbReference type="NCBI Taxonomy" id="3003601"/>
    <lineage>
        <taxon>Bacteria</taxon>
        <taxon>Bacillati</taxon>
        <taxon>Bacillota</taxon>
        <taxon>Clostridia</taxon>
        <taxon>Peptostreptococcales</taxon>
        <taxon>Peptostreptococcaceae</taxon>
        <taxon>Peptostreptococcus</taxon>
    </lineage>
</organism>
<evidence type="ECO:0000313" key="4">
    <source>
        <dbReference type="Proteomes" id="UP001164187"/>
    </source>
</evidence>
<evidence type="ECO:0000256" key="1">
    <source>
        <dbReference type="SAM" id="MobiDB-lite"/>
    </source>
</evidence>
<feature type="compositionally biased region" description="Low complexity" evidence="1">
    <location>
        <begin position="187"/>
        <end position="198"/>
    </location>
</feature>
<accession>A0ABY7JQY4</accession>
<dbReference type="PROSITE" id="PS51257">
    <property type="entry name" value="PROKAR_LIPOPROTEIN"/>
    <property type="match status" value="1"/>
</dbReference>
<evidence type="ECO:0008006" key="5">
    <source>
        <dbReference type="Google" id="ProtNLM"/>
    </source>
</evidence>
<proteinExistence type="predicted"/>
<reference evidence="3" key="1">
    <citation type="submission" date="2022-12" db="EMBL/GenBank/DDBJ databases">
        <title>Peptostreptococcus.</title>
        <authorList>
            <person name="Lee S.H."/>
        </authorList>
    </citation>
    <scope>NUCLEOTIDE SEQUENCE</scope>
    <source>
        <strain evidence="3">CBA3647</strain>
    </source>
</reference>
<feature type="chain" id="PRO_5047391166" description="Lipoprotein" evidence="2">
    <location>
        <begin position="22"/>
        <end position="306"/>
    </location>
</feature>
<evidence type="ECO:0000313" key="3">
    <source>
        <dbReference type="EMBL" id="WAW15559.1"/>
    </source>
</evidence>
<dbReference type="Proteomes" id="UP001164187">
    <property type="component" value="Chromosome"/>
</dbReference>
<feature type="compositionally biased region" description="Basic and acidic residues" evidence="1">
    <location>
        <begin position="199"/>
        <end position="219"/>
    </location>
</feature>
<sequence length="306" mass="33844">MNILKKSMLGILATSLALSTAACTSQKKDTTNNTTTTSKTEYITDINKDNVDKIIVEYKQTLSYYNDLKSNLKTISDVNKNSNLESDLASAKESITTNAGLVKDAKVTYKPLADAKQNLSDMYDLSSKMADTVIKDKNSYEKNVSEYNVKFKEFKKQMDQIRQDIEKVRGKNSTDTEDTTKEDKNNESNNKNDSSNKSNSDKESSTSKKERSTDIESKKNQATAKESGSTVIPFVSSLNTSLKNDIASAGAREGEQFKNAGGSKAEARAKASELFDGFENDSPIQSSERSEAKQIFIEAFMNAYSK</sequence>